<comment type="caution">
    <text evidence="1">The sequence shown here is derived from an EMBL/GenBank/DDBJ whole genome shotgun (WGS) entry which is preliminary data.</text>
</comment>
<proteinExistence type="predicted"/>
<dbReference type="RefSeq" id="WP_181865790.1">
    <property type="nucleotide sequence ID" value="NZ_JACEQY010000026.1"/>
</dbReference>
<accession>A0A7W2D3L4</accession>
<dbReference type="EMBL" id="JACEQY010000026">
    <property type="protein sequence ID" value="MBA4864111.1"/>
    <property type="molecule type" value="Genomic_DNA"/>
</dbReference>
<sequence>MLHFNCELRPGSAGRTEIRVLFVFDPWRSAVLLVAGDKSGDWSGWYDWAIPRAERLLTVYLEERAIKEREKNR</sequence>
<keyword evidence="2" id="KW-1185">Reference proteome</keyword>
<organism evidence="1 2">
    <name type="scientific">Streptomyces himalayensis subsp. aureolus</name>
    <dbReference type="NCBI Taxonomy" id="2758039"/>
    <lineage>
        <taxon>Bacteria</taxon>
        <taxon>Bacillati</taxon>
        <taxon>Actinomycetota</taxon>
        <taxon>Actinomycetes</taxon>
        <taxon>Kitasatosporales</taxon>
        <taxon>Streptomycetaceae</taxon>
        <taxon>Streptomyces</taxon>
        <taxon>Streptomyces himalayensis</taxon>
    </lineage>
</organism>
<reference evidence="1 2" key="1">
    <citation type="submission" date="2020-07" db="EMBL/GenBank/DDBJ databases">
        <title>Streptomyces isolated from Indian soil.</title>
        <authorList>
            <person name="Mandal S."/>
            <person name="Maiti P.K."/>
        </authorList>
    </citation>
    <scope>NUCLEOTIDE SEQUENCE [LARGE SCALE GENOMIC DNA]</scope>
    <source>
        <strain evidence="1 2">PSKA54</strain>
    </source>
</reference>
<dbReference type="Proteomes" id="UP000586976">
    <property type="component" value="Unassembled WGS sequence"/>
</dbReference>
<dbReference type="InterPro" id="IPR009241">
    <property type="entry name" value="HigB-like"/>
</dbReference>
<name>A0A7W2D3L4_9ACTN</name>
<gene>
    <name evidence="1" type="ORF">H1V43_22695</name>
</gene>
<evidence type="ECO:0000313" key="1">
    <source>
        <dbReference type="EMBL" id="MBA4864111.1"/>
    </source>
</evidence>
<dbReference type="Pfam" id="PF05973">
    <property type="entry name" value="Gp49"/>
    <property type="match status" value="1"/>
</dbReference>
<evidence type="ECO:0000313" key="2">
    <source>
        <dbReference type="Proteomes" id="UP000586976"/>
    </source>
</evidence>
<protein>
    <submittedName>
        <fullName evidence="1">Type II toxin-antitoxin system RelE/ParE family toxin</fullName>
    </submittedName>
</protein>
<dbReference type="AlphaFoldDB" id="A0A7W2D3L4"/>